<dbReference type="EMBL" id="JBHUMY010000038">
    <property type="protein sequence ID" value="MFD2663093.1"/>
    <property type="molecule type" value="Genomic_DNA"/>
</dbReference>
<protein>
    <recommendedName>
        <fullName evidence="2">non-specific protein-tyrosine kinase</fullName>
        <ecNumber evidence="2">2.7.10.2</ecNumber>
    </recommendedName>
</protein>
<keyword evidence="5 10" id="KW-0418">Kinase</keyword>
<evidence type="ECO:0000313" key="11">
    <source>
        <dbReference type="Proteomes" id="UP001597493"/>
    </source>
</evidence>
<evidence type="ECO:0000256" key="4">
    <source>
        <dbReference type="ARBA" id="ARBA00022741"/>
    </source>
</evidence>
<evidence type="ECO:0000259" key="9">
    <source>
        <dbReference type="Pfam" id="PF13614"/>
    </source>
</evidence>
<dbReference type="Gene3D" id="3.40.50.300">
    <property type="entry name" value="P-loop containing nucleotide triphosphate hydrolases"/>
    <property type="match status" value="1"/>
</dbReference>
<dbReference type="InterPro" id="IPR005702">
    <property type="entry name" value="Wzc-like_C"/>
</dbReference>
<keyword evidence="6" id="KW-0067">ATP-binding</keyword>
<evidence type="ECO:0000256" key="5">
    <source>
        <dbReference type="ARBA" id="ARBA00022777"/>
    </source>
</evidence>
<evidence type="ECO:0000256" key="2">
    <source>
        <dbReference type="ARBA" id="ARBA00011903"/>
    </source>
</evidence>
<keyword evidence="3 10" id="KW-0808">Transferase</keyword>
<comment type="catalytic activity">
    <reaction evidence="8">
        <text>L-tyrosyl-[protein] + ATP = O-phospho-L-tyrosyl-[protein] + ADP + H(+)</text>
        <dbReference type="Rhea" id="RHEA:10596"/>
        <dbReference type="Rhea" id="RHEA-COMP:10136"/>
        <dbReference type="Rhea" id="RHEA-COMP:20101"/>
        <dbReference type="ChEBI" id="CHEBI:15378"/>
        <dbReference type="ChEBI" id="CHEBI:30616"/>
        <dbReference type="ChEBI" id="CHEBI:46858"/>
        <dbReference type="ChEBI" id="CHEBI:61978"/>
        <dbReference type="ChEBI" id="CHEBI:456216"/>
        <dbReference type="EC" id="2.7.10.2"/>
    </reaction>
</comment>
<dbReference type="GO" id="GO:0004715">
    <property type="term" value="F:non-membrane spanning protein tyrosine kinase activity"/>
    <property type="evidence" value="ECO:0007669"/>
    <property type="project" value="UniProtKB-EC"/>
</dbReference>
<dbReference type="Pfam" id="PF13614">
    <property type="entry name" value="AAA_31"/>
    <property type="match status" value="1"/>
</dbReference>
<keyword evidence="11" id="KW-1185">Reference proteome</keyword>
<feature type="domain" description="AAA" evidence="9">
    <location>
        <begin position="41"/>
        <end position="185"/>
    </location>
</feature>
<comment type="caution">
    <text evidence="10">The sequence shown here is derived from an EMBL/GenBank/DDBJ whole genome shotgun (WGS) entry which is preliminary data.</text>
</comment>
<keyword evidence="4" id="KW-0547">Nucleotide-binding</keyword>
<comment type="similarity">
    <text evidence="1">Belongs to the CpsD/CapB family.</text>
</comment>
<dbReference type="NCBIfam" id="TIGR01007">
    <property type="entry name" value="eps_fam"/>
    <property type="match status" value="1"/>
</dbReference>
<evidence type="ECO:0000256" key="6">
    <source>
        <dbReference type="ARBA" id="ARBA00022840"/>
    </source>
</evidence>
<evidence type="ECO:0000256" key="1">
    <source>
        <dbReference type="ARBA" id="ARBA00007316"/>
    </source>
</evidence>
<dbReference type="InterPro" id="IPR050445">
    <property type="entry name" value="Bact_polysacc_biosynth/exp"/>
</dbReference>
<dbReference type="PANTHER" id="PTHR32309:SF13">
    <property type="entry name" value="FERRIC ENTEROBACTIN TRANSPORT PROTEIN FEPE"/>
    <property type="match status" value="1"/>
</dbReference>
<name>A0ABW5R346_9BACL</name>
<proteinExistence type="inferred from homology"/>
<accession>A0ABW5R346</accession>
<reference evidence="11" key="1">
    <citation type="journal article" date="2019" name="Int. J. Syst. Evol. Microbiol.">
        <title>The Global Catalogue of Microorganisms (GCM) 10K type strain sequencing project: providing services to taxonomists for standard genome sequencing and annotation.</title>
        <authorList>
            <consortium name="The Broad Institute Genomics Platform"/>
            <consortium name="The Broad Institute Genome Sequencing Center for Infectious Disease"/>
            <person name="Wu L."/>
            <person name="Ma J."/>
        </authorList>
    </citation>
    <scope>NUCLEOTIDE SEQUENCE [LARGE SCALE GENOMIC DNA]</scope>
    <source>
        <strain evidence="11">TISTR 1827</strain>
    </source>
</reference>
<organism evidence="10 11">
    <name type="scientific">Paenibacillus thailandensis</name>
    <dbReference type="NCBI Taxonomy" id="393250"/>
    <lineage>
        <taxon>Bacteria</taxon>
        <taxon>Bacillati</taxon>
        <taxon>Bacillota</taxon>
        <taxon>Bacilli</taxon>
        <taxon>Bacillales</taxon>
        <taxon>Paenibacillaceae</taxon>
        <taxon>Paenibacillus</taxon>
    </lineage>
</organism>
<keyword evidence="7" id="KW-0829">Tyrosine-protein kinase</keyword>
<evidence type="ECO:0000256" key="3">
    <source>
        <dbReference type="ARBA" id="ARBA00022679"/>
    </source>
</evidence>
<evidence type="ECO:0000256" key="7">
    <source>
        <dbReference type="ARBA" id="ARBA00023137"/>
    </source>
</evidence>
<dbReference type="SUPFAM" id="SSF52540">
    <property type="entry name" value="P-loop containing nucleoside triphosphate hydrolases"/>
    <property type="match status" value="1"/>
</dbReference>
<sequence length="226" mass="25099">MRRSINNSNLIVTLNPKIPISEVYRTLRTNIQFASVERPFQVIMITSSQPGEGKSITVSNLAVTYAQEGKKVLIIDADMRKPSLHQFFSLPNRAGLSSVLNNESSRLEVIKDTIVDNLYLLPSGPIPNTPSELLSSDTMRNLLDQLKNDFDVILIDTPPILAVTDSAIVSVMCDAVVIVAAAGKVKKNRLQKAKEQLDHVNANVIGIVLNQTNRDDQEIFYMKYYG</sequence>
<dbReference type="InterPro" id="IPR027417">
    <property type="entry name" value="P-loop_NTPase"/>
</dbReference>
<gene>
    <name evidence="10" type="ORF">ACFSW5_22810</name>
</gene>
<evidence type="ECO:0000313" key="10">
    <source>
        <dbReference type="EMBL" id="MFD2663093.1"/>
    </source>
</evidence>
<evidence type="ECO:0000256" key="8">
    <source>
        <dbReference type="ARBA" id="ARBA00051245"/>
    </source>
</evidence>
<dbReference type="PANTHER" id="PTHR32309">
    <property type="entry name" value="TYROSINE-PROTEIN KINASE"/>
    <property type="match status" value="1"/>
</dbReference>
<dbReference type="EC" id="2.7.10.2" evidence="2"/>
<dbReference type="Proteomes" id="UP001597493">
    <property type="component" value="Unassembled WGS sequence"/>
</dbReference>
<dbReference type="CDD" id="cd05387">
    <property type="entry name" value="BY-kinase"/>
    <property type="match status" value="1"/>
</dbReference>
<dbReference type="InterPro" id="IPR025669">
    <property type="entry name" value="AAA_dom"/>
</dbReference>
<dbReference type="RefSeq" id="WP_379278461.1">
    <property type="nucleotide sequence ID" value="NZ_JBHUGT010000007.1"/>
</dbReference>